<proteinExistence type="predicted"/>
<dbReference type="Proteomes" id="UP000489600">
    <property type="component" value="Unassembled WGS sequence"/>
</dbReference>
<comment type="caution">
    <text evidence="1">The sequence shown here is derived from an EMBL/GenBank/DDBJ whole genome shotgun (WGS) entry which is preliminary data.</text>
</comment>
<accession>A0A565AXH9</accession>
<sequence>MASEAMRIMLVLDPNRENGALWLSSLNLCAMFYCMFEIDNAPRRVIVAAIKRHFDGPWSRMKPSSSGGVNSL</sequence>
<reference evidence="1" key="1">
    <citation type="submission" date="2019-07" db="EMBL/GenBank/DDBJ databases">
        <authorList>
            <person name="Dittberner H."/>
        </authorList>
    </citation>
    <scope>NUCLEOTIDE SEQUENCE [LARGE SCALE GENOMIC DNA]</scope>
</reference>
<dbReference type="AlphaFoldDB" id="A0A565AXH9"/>
<protein>
    <submittedName>
        <fullName evidence="1">Uncharacterized protein</fullName>
    </submittedName>
</protein>
<dbReference type="EMBL" id="CABITT030000002">
    <property type="protein sequence ID" value="VVA94136.1"/>
    <property type="molecule type" value="Genomic_DNA"/>
</dbReference>
<evidence type="ECO:0000313" key="1">
    <source>
        <dbReference type="EMBL" id="VVA94136.1"/>
    </source>
</evidence>
<organism evidence="1 2">
    <name type="scientific">Arabis nemorensis</name>
    <dbReference type="NCBI Taxonomy" id="586526"/>
    <lineage>
        <taxon>Eukaryota</taxon>
        <taxon>Viridiplantae</taxon>
        <taxon>Streptophyta</taxon>
        <taxon>Embryophyta</taxon>
        <taxon>Tracheophyta</taxon>
        <taxon>Spermatophyta</taxon>
        <taxon>Magnoliopsida</taxon>
        <taxon>eudicotyledons</taxon>
        <taxon>Gunneridae</taxon>
        <taxon>Pentapetalae</taxon>
        <taxon>rosids</taxon>
        <taxon>malvids</taxon>
        <taxon>Brassicales</taxon>
        <taxon>Brassicaceae</taxon>
        <taxon>Arabideae</taxon>
        <taxon>Arabis</taxon>
    </lineage>
</organism>
<gene>
    <name evidence="1" type="ORF">ANE_LOCUS4581</name>
</gene>
<evidence type="ECO:0000313" key="2">
    <source>
        <dbReference type="Proteomes" id="UP000489600"/>
    </source>
</evidence>
<name>A0A565AXH9_9BRAS</name>
<keyword evidence="2" id="KW-1185">Reference proteome</keyword>